<comment type="catalytic activity">
    <reaction evidence="1 8">
        <text>L-glutamate = D-glutamate</text>
        <dbReference type="Rhea" id="RHEA:12813"/>
        <dbReference type="ChEBI" id="CHEBI:29985"/>
        <dbReference type="ChEBI" id="CHEBI:29986"/>
        <dbReference type="EC" id="5.1.1.3"/>
    </reaction>
</comment>
<dbReference type="PANTHER" id="PTHR21198:SF2">
    <property type="entry name" value="GLUTAMATE RACEMASE"/>
    <property type="match status" value="1"/>
</dbReference>
<dbReference type="OrthoDB" id="9801055at2"/>
<dbReference type="PANTHER" id="PTHR21198">
    <property type="entry name" value="GLUTAMATE RACEMASE"/>
    <property type="match status" value="1"/>
</dbReference>
<dbReference type="InterPro" id="IPR004391">
    <property type="entry name" value="Glu_race"/>
</dbReference>
<dbReference type="InterPro" id="IPR018187">
    <property type="entry name" value="Asp/Glu_racemase_AS_1"/>
</dbReference>
<evidence type="ECO:0000256" key="3">
    <source>
        <dbReference type="ARBA" id="ARBA00022960"/>
    </source>
</evidence>
<accession>A0A1K1LGE7</accession>
<reference evidence="10" key="1">
    <citation type="submission" date="2016-10" db="EMBL/GenBank/DDBJ databases">
        <authorList>
            <person name="Wegmann U."/>
        </authorList>
    </citation>
    <scope>NUCLEOTIDE SEQUENCE [LARGE SCALE GENOMIC DNA]</scope>
</reference>
<name>A0A1K1LGE7_9BACT</name>
<keyword evidence="5 8" id="KW-0413">Isomerase</keyword>
<sequence>MNPPASLPIGIFDSGMGGLTVLKAISSRLPGENLLYLGDTARLPYGTKSRDTIIRYTLKAAGRLVDEGVKMLVVACNTATSAALPELREHFAPLPVLGVVRPGAEAAVAASRNKRIVVIATEATIAGGAYQQAIASLCPEARVQGRACTLFVPLAEEGWMDGPIVEGIASRYLGDLFAPGKPDRPDTLVLGCTHFPLFRGALRHVVGDDVRIVDSAETAAAAVENRLRELGLLRREDGPGSRRFLTTDNVLRFIRTGSIFLGHPLKSAEVSLVDLS</sequence>
<dbReference type="UniPathway" id="UPA00219"/>
<keyword evidence="4 8" id="KW-0573">Peptidoglycan synthesis</keyword>
<dbReference type="Gene3D" id="3.40.50.1860">
    <property type="match status" value="2"/>
</dbReference>
<dbReference type="NCBIfam" id="TIGR00067">
    <property type="entry name" value="glut_race"/>
    <property type="match status" value="1"/>
</dbReference>
<comment type="similarity">
    <text evidence="8">Belongs to the aspartate/glutamate racemases family.</text>
</comment>
<dbReference type="GO" id="GO:0071555">
    <property type="term" value="P:cell wall organization"/>
    <property type="evidence" value="ECO:0007669"/>
    <property type="project" value="UniProtKB-KW"/>
</dbReference>
<evidence type="ECO:0000256" key="5">
    <source>
        <dbReference type="ARBA" id="ARBA00023235"/>
    </source>
</evidence>
<evidence type="ECO:0000313" key="9">
    <source>
        <dbReference type="EMBL" id="SFV73785.1"/>
    </source>
</evidence>
<dbReference type="Pfam" id="PF01177">
    <property type="entry name" value="Asp_Glu_race"/>
    <property type="match status" value="1"/>
</dbReference>
<evidence type="ECO:0000256" key="8">
    <source>
        <dbReference type="HAMAP-Rule" id="MF_00258"/>
    </source>
</evidence>
<feature type="binding site" evidence="8">
    <location>
        <begin position="193"/>
        <end position="194"/>
    </location>
    <ligand>
        <name>substrate</name>
    </ligand>
</feature>
<dbReference type="GO" id="GO:0008881">
    <property type="term" value="F:glutamate racemase activity"/>
    <property type="evidence" value="ECO:0007669"/>
    <property type="project" value="UniProtKB-UniRule"/>
</dbReference>
<feature type="binding site" evidence="8">
    <location>
        <begin position="13"/>
        <end position="14"/>
    </location>
    <ligand>
        <name>substrate</name>
    </ligand>
</feature>
<evidence type="ECO:0000256" key="7">
    <source>
        <dbReference type="ARBA" id="ARBA00070053"/>
    </source>
</evidence>
<dbReference type="KEGG" id="dpg:DESPIGER_1961"/>
<protein>
    <recommendedName>
        <fullName evidence="7 8">Glutamate racemase</fullName>
        <ecNumber evidence="2 8">5.1.1.3</ecNumber>
    </recommendedName>
</protein>
<feature type="binding site" evidence="8">
    <location>
        <begin position="45"/>
        <end position="46"/>
    </location>
    <ligand>
        <name>substrate</name>
    </ligand>
</feature>
<dbReference type="HAMAP" id="MF_00258">
    <property type="entry name" value="Glu_racemase"/>
    <property type="match status" value="1"/>
</dbReference>
<keyword evidence="3 8" id="KW-0133">Cell shape</keyword>
<dbReference type="Proteomes" id="UP000186323">
    <property type="component" value="Chromosome I"/>
</dbReference>
<feature type="binding site" evidence="8">
    <location>
        <begin position="77"/>
        <end position="78"/>
    </location>
    <ligand>
        <name>substrate</name>
    </ligand>
</feature>
<dbReference type="RefSeq" id="WP_072335989.1">
    <property type="nucleotide sequence ID" value="NZ_CALUWT010000001.1"/>
</dbReference>
<keyword evidence="6 8" id="KW-0961">Cell wall biogenesis/degradation</keyword>
<dbReference type="FunFam" id="3.40.50.1860:FF:000002">
    <property type="entry name" value="Glutamate racemase"/>
    <property type="match status" value="1"/>
</dbReference>
<evidence type="ECO:0000256" key="2">
    <source>
        <dbReference type="ARBA" id="ARBA00013090"/>
    </source>
</evidence>
<dbReference type="PROSITE" id="PS00923">
    <property type="entry name" value="ASP_GLU_RACEMASE_1"/>
    <property type="match status" value="1"/>
</dbReference>
<keyword evidence="10" id="KW-1185">Reference proteome</keyword>
<dbReference type="InterPro" id="IPR015942">
    <property type="entry name" value="Asp/Glu/hydantoin_racemase"/>
</dbReference>
<evidence type="ECO:0000256" key="1">
    <source>
        <dbReference type="ARBA" id="ARBA00001602"/>
    </source>
</evidence>
<dbReference type="InterPro" id="IPR001920">
    <property type="entry name" value="Asp/Glu_race"/>
</dbReference>
<dbReference type="EMBL" id="LT630450">
    <property type="protein sequence ID" value="SFV73785.1"/>
    <property type="molecule type" value="Genomic_DNA"/>
</dbReference>
<proteinExistence type="inferred from homology"/>
<comment type="function">
    <text evidence="8">Provides the (R)-glutamate required for cell wall biosynthesis.</text>
</comment>
<evidence type="ECO:0000313" key="10">
    <source>
        <dbReference type="Proteomes" id="UP000186323"/>
    </source>
</evidence>
<feature type="active site" description="Proton donor/acceptor" evidence="8">
    <location>
        <position position="76"/>
    </location>
</feature>
<feature type="active site" description="Proton donor/acceptor" evidence="8">
    <location>
        <position position="192"/>
    </location>
</feature>
<comment type="pathway">
    <text evidence="8">Cell wall biogenesis; peptidoglycan biosynthesis.</text>
</comment>
<dbReference type="GO" id="GO:0008360">
    <property type="term" value="P:regulation of cell shape"/>
    <property type="evidence" value="ECO:0007669"/>
    <property type="project" value="UniProtKB-KW"/>
</dbReference>
<organism evidence="9 10">
    <name type="scientific">Desulfovibrio piger</name>
    <dbReference type="NCBI Taxonomy" id="901"/>
    <lineage>
        <taxon>Bacteria</taxon>
        <taxon>Pseudomonadati</taxon>
        <taxon>Thermodesulfobacteriota</taxon>
        <taxon>Desulfovibrionia</taxon>
        <taxon>Desulfovibrionales</taxon>
        <taxon>Desulfovibrionaceae</taxon>
        <taxon>Desulfovibrio</taxon>
    </lineage>
</organism>
<evidence type="ECO:0000256" key="4">
    <source>
        <dbReference type="ARBA" id="ARBA00022984"/>
    </source>
</evidence>
<dbReference type="EC" id="5.1.1.3" evidence="2 8"/>
<dbReference type="AlphaFoldDB" id="A0A1K1LGE7"/>
<gene>
    <name evidence="8" type="primary">murI</name>
    <name evidence="9" type="ORF">DESPIGER_1961</name>
</gene>
<dbReference type="SUPFAM" id="SSF53681">
    <property type="entry name" value="Aspartate/glutamate racemase"/>
    <property type="match status" value="2"/>
</dbReference>
<evidence type="ECO:0000256" key="6">
    <source>
        <dbReference type="ARBA" id="ARBA00023316"/>
    </source>
</evidence>
<dbReference type="GO" id="GO:0009252">
    <property type="term" value="P:peptidoglycan biosynthetic process"/>
    <property type="evidence" value="ECO:0007669"/>
    <property type="project" value="UniProtKB-UniRule"/>
</dbReference>